<dbReference type="SMART" id="SM00228">
    <property type="entry name" value="PDZ"/>
    <property type="match status" value="1"/>
</dbReference>
<dbReference type="NCBIfam" id="TIGR00225">
    <property type="entry name" value="prc"/>
    <property type="match status" value="1"/>
</dbReference>
<evidence type="ECO:0000256" key="2">
    <source>
        <dbReference type="ARBA" id="ARBA00022670"/>
    </source>
</evidence>
<keyword evidence="2 5" id="KW-0645">Protease</keyword>
<dbReference type="PROSITE" id="PS50106">
    <property type="entry name" value="PDZ"/>
    <property type="match status" value="1"/>
</dbReference>
<dbReference type="PANTHER" id="PTHR32060">
    <property type="entry name" value="TAIL-SPECIFIC PROTEASE"/>
    <property type="match status" value="1"/>
</dbReference>
<evidence type="ECO:0000259" key="6">
    <source>
        <dbReference type="PROSITE" id="PS50106"/>
    </source>
</evidence>
<dbReference type="Pfam" id="PF03572">
    <property type="entry name" value="Peptidase_S41"/>
    <property type="match status" value="1"/>
</dbReference>
<dbReference type="CDD" id="cd06782">
    <property type="entry name" value="cpPDZ_CPP-like"/>
    <property type="match status" value="1"/>
</dbReference>
<dbReference type="Pfam" id="PF13180">
    <property type="entry name" value="PDZ_2"/>
    <property type="match status" value="1"/>
</dbReference>
<dbReference type="Gene3D" id="2.30.42.10">
    <property type="match status" value="1"/>
</dbReference>
<proteinExistence type="inferred from homology"/>
<dbReference type="CDD" id="cd07560">
    <property type="entry name" value="Peptidase_S41_CPP"/>
    <property type="match status" value="1"/>
</dbReference>
<gene>
    <name evidence="7" type="ORF">RF683_01550</name>
</gene>
<dbReference type="InterPro" id="IPR005151">
    <property type="entry name" value="Tail-specific_protease"/>
</dbReference>
<comment type="similarity">
    <text evidence="1 5">Belongs to the peptidase S41A family.</text>
</comment>
<keyword evidence="4 5" id="KW-0720">Serine protease</keyword>
<evidence type="ECO:0000256" key="1">
    <source>
        <dbReference type="ARBA" id="ARBA00009179"/>
    </source>
</evidence>
<dbReference type="EMBL" id="CP133721">
    <property type="protein sequence ID" value="WMW78155.1"/>
    <property type="molecule type" value="Genomic_DNA"/>
</dbReference>
<dbReference type="InterPro" id="IPR055210">
    <property type="entry name" value="CtpA/B_N"/>
</dbReference>
<dbReference type="SUPFAM" id="SSF52096">
    <property type="entry name" value="ClpP/crotonase"/>
    <property type="match status" value="1"/>
</dbReference>
<dbReference type="Gene3D" id="3.30.750.44">
    <property type="match status" value="1"/>
</dbReference>
<evidence type="ECO:0000256" key="3">
    <source>
        <dbReference type="ARBA" id="ARBA00022801"/>
    </source>
</evidence>
<evidence type="ECO:0000313" key="8">
    <source>
        <dbReference type="Proteomes" id="UP001180481"/>
    </source>
</evidence>
<protein>
    <submittedName>
        <fullName evidence="7">S41 family peptidase</fullName>
    </submittedName>
</protein>
<dbReference type="RefSeq" id="WP_309532474.1">
    <property type="nucleotide sequence ID" value="NZ_CP133721.1"/>
</dbReference>
<evidence type="ECO:0000313" key="7">
    <source>
        <dbReference type="EMBL" id="WMW78155.1"/>
    </source>
</evidence>
<dbReference type="Gene3D" id="3.90.226.10">
    <property type="entry name" value="2-enoyl-CoA Hydratase, Chain A, domain 1"/>
    <property type="match status" value="1"/>
</dbReference>
<feature type="domain" description="PDZ" evidence="6">
    <location>
        <begin position="90"/>
        <end position="160"/>
    </location>
</feature>
<dbReference type="SUPFAM" id="SSF50156">
    <property type="entry name" value="PDZ domain-like"/>
    <property type="match status" value="1"/>
</dbReference>
<dbReference type="InterPro" id="IPR001478">
    <property type="entry name" value="PDZ"/>
</dbReference>
<dbReference type="InterPro" id="IPR036034">
    <property type="entry name" value="PDZ_sf"/>
</dbReference>
<name>A0ABY9RA90_9FLAO</name>
<dbReference type="Pfam" id="PF22694">
    <property type="entry name" value="CtpB_N-like"/>
    <property type="match status" value="1"/>
</dbReference>
<keyword evidence="3 5" id="KW-0378">Hydrolase</keyword>
<sequence length="521" mass="59115">MSKPNSKIYLPILFALLFALGYILGRKSNGLQIDSLFNASKGKHKINRLLDLIDREYVDEVNTDSIVDVTVNGILEKLDPHSVYIPKSQLAQVTESMEGNFVGIGINFYMYKDTLTVLQPILNGPSYRAGIQAGDRILVANNKQLFNKKLTNEQLFTILKGEMDTKVNLLVYRKAEKRKFNVTISRAKIPVKSVEIALMLQPKKGYIKVNRFAETTYSEFHQALVQLKQQGMTEVIVDLRGNGGGYLEMAVAMADEFLKKDELIVKTKNRAKHEERSLATEKGIFESGKISVLVDENSASASEIFAGAIQDNDRGSIIGRRTFGKGLVQKEMKLDDGSAVRLTVARYYTPSGRSIQKPYSDKNYFNEFEKRSVTGELYQKDSIKVVDSLRYKTKKGRIVYGGGGIIPDVFVPLSASHDEEGLALLLQTDFINYFAFEKVDAKRMYFKKFTQPTLKKEIYENPLYFKQFQGYVTQNGFSFTLVKHKTEVLDYLYAAFTKQLFGDKAYYQIVLPKDKMIKKVL</sequence>
<dbReference type="InterPro" id="IPR029045">
    <property type="entry name" value="ClpP/crotonase-like_dom_sf"/>
</dbReference>
<evidence type="ECO:0000256" key="4">
    <source>
        <dbReference type="ARBA" id="ARBA00022825"/>
    </source>
</evidence>
<dbReference type="PANTHER" id="PTHR32060:SF30">
    <property type="entry name" value="CARBOXY-TERMINAL PROCESSING PROTEASE CTPA"/>
    <property type="match status" value="1"/>
</dbReference>
<evidence type="ECO:0000256" key="5">
    <source>
        <dbReference type="RuleBase" id="RU004404"/>
    </source>
</evidence>
<keyword evidence="8" id="KW-1185">Reference proteome</keyword>
<dbReference type="Proteomes" id="UP001180481">
    <property type="component" value="Chromosome"/>
</dbReference>
<reference evidence="7" key="1">
    <citation type="submission" date="2023-09" db="EMBL/GenBank/DDBJ databases">
        <title>Flavobacterium sp. 20NA77.7 isolated from freshwater.</title>
        <authorList>
            <person name="Le V."/>
            <person name="Ko S.-R."/>
            <person name="Ahn C.-Y."/>
            <person name="Oh H.-M."/>
        </authorList>
    </citation>
    <scope>NUCLEOTIDE SEQUENCE</scope>
    <source>
        <strain evidence="7">20NA77.7</strain>
    </source>
</reference>
<dbReference type="SMART" id="SM00245">
    <property type="entry name" value="TSPc"/>
    <property type="match status" value="1"/>
</dbReference>
<accession>A0ABY9RA90</accession>
<organism evidence="7 8">
    <name type="scientific">Flavobacterium nakdongensis</name>
    <dbReference type="NCBI Taxonomy" id="3073563"/>
    <lineage>
        <taxon>Bacteria</taxon>
        <taxon>Pseudomonadati</taxon>
        <taxon>Bacteroidota</taxon>
        <taxon>Flavobacteriia</taxon>
        <taxon>Flavobacteriales</taxon>
        <taxon>Flavobacteriaceae</taxon>
        <taxon>Flavobacterium</taxon>
    </lineage>
</organism>
<dbReference type="InterPro" id="IPR004447">
    <property type="entry name" value="Peptidase_S41A"/>
</dbReference>